<dbReference type="KEGG" id="cpra:CPter91_1702"/>
<sequence>MDVCQANAQSSATCISDSTDGFLPGRYCDCDACSTWAADLISVVPACHHFDAMLKICLRYKCRAHSH</sequence>
<evidence type="ECO:0000313" key="1">
    <source>
        <dbReference type="EMBL" id="AMP04075.1"/>
    </source>
</evidence>
<protein>
    <submittedName>
        <fullName evidence="1">Uncharacterized protein</fullName>
    </submittedName>
</protein>
<gene>
    <name evidence="1" type="ORF">CPter91_1702</name>
</gene>
<name>A0A127Q2M6_9BURK</name>
<reference evidence="1 2" key="1">
    <citation type="submission" date="2015-11" db="EMBL/GenBank/DDBJ databases">
        <title>Exploring the genomic traits of fungus-feeding bacterial genus Collimonas.</title>
        <authorList>
            <person name="Song C."/>
            <person name="Schmidt R."/>
            <person name="de Jager V."/>
            <person name="Krzyzanowska D."/>
            <person name="Jongedijk E."/>
            <person name="Cankar K."/>
            <person name="Beekwilder J."/>
            <person name="van Veen A."/>
            <person name="de Boer W."/>
            <person name="van Veen J.A."/>
            <person name="Garbeva P."/>
        </authorList>
    </citation>
    <scope>NUCLEOTIDE SEQUENCE [LARGE SCALE GENOMIC DNA]</scope>
    <source>
        <strain evidence="1 2">Ter91</strain>
    </source>
</reference>
<organism evidence="1 2">
    <name type="scientific">Collimonas pratensis</name>
    <dbReference type="NCBI Taxonomy" id="279113"/>
    <lineage>
        <taxon>Bacteria</taxon>
        <taxon>Pseudomonadati</taxon>
        <taxon>Pseudomonadota</taxon>
        <taxon>Betaproteobacteria</taxon>
        <taxon>Burkholderiales</taxon>
        <taxon>Oxalobacteraceae</taxon>
        <taxon>Collimonas</taxon>
    </lineage>
</organism>
<dbReference type="EMBL" id="CP013234">
    <property type="protein sequence ID" value="AMP04075.1"/>
    <property type="molecule type" value="Genomic_DNA"/>
</dbReference>
<evidence type="ECO:0000313" key="2">
    <source>
        <dbReference type="Proteomes" id="UP000074561"/>
    </source>
</evidence>
<dbReference type="PATRIC" id="fig|279113.9.peg.1689"/>
<dbReference type="AlphaFoldDB" id="A0A127Q2M6"/>
<proteinExistence type="predicted"/>
<accession>A0A127Q2M6</accession>
<dbReference type="Proteomes" id="UP000074561">
    <property type="component" value="Chromosome"/>
</dbReference>